<dbReference type="Proteomes" id="UP000238479">
    <property type="component" value="Chromosome 3"/>
</dbReference>
<proteinExistence type="predicted"/>
<keyword evidence="2" id="KW-1185">Reference proteome</keyword>
<dbReference type="Gramene" id="PRQ42405">
    <property type="protein sequence ID" value="PRQ42405"/>
    <property type="gene ID" value="RchiOBHm_Chr3g0457301"/>
</dbReference>
<evidence type="ECO:0000313" key="1">
    <source>
        <dbReference type="EMBL" id="PRQ42405.1"/>
    </source>
</evidence>
<comment type="caution">
    <text evidence="1">The sequence shown here is derived from an EMBL/GenBank/DDBJ whole genome shotgun (WGS) entry which is preliminary data.</text>
</comment>
<reference evidence="1 2" key="1">
    <citation type="journal article" date="2018" name="Nat. Genet.">
        <title>The Rosa genome provides new insights in the design of modern roses.</title>
        <authorList>
            <person name="Bendahmane M."/>
        </authorList>
    </citation>
    <scope>NUCLEOTIDE SEQUENCE [LARGE SCALE GENOMIC DNA]</scope>
    <source>
        <strain evidence="2">cv. Old Blush</strain>
    </source>
</reference>
<name>A0A2P6R7J4_ROSCH</name>
<sequence>MGGLGFRNLNDFNLSLLVKMCWRIIQQPEDLLVQVLKGLYFGIAIFYMHPRVLVLLRPGAVF</sequence>
<organism evidence="1 2">
    <name type="scientific">Rosa chinensis</name>
    <name type="common">China rose</name>
    <dbReference type="NCBI Taxonomy" id="74649"/>
    <lineage>
        <taxon>Eukaryota</taxon>
        <taxon>Viridiplantae</taxon>
        <taxon>Streptophyta</taxon>
        <taxon>Embryophyta</taxon>
        <taxon>Tracheophyta</taxon>
        <taxon>Spermatophyta</taxon>
        <taxon>Magnoliopsida</taxon>
        <taxon>eudicotyledons</taxon>
        <taxon>Gunneridae</taxon>
        <taxon>Pentapetalae</taxon>
        <taxon>rosids</taxon>
        <taxon>fabids</taxon>
        <taxon>Rosales</taxon>
        <taxon>Rosaceae</taxon>
        <taxon>Rosoideae</taxon>
        <taxon>Rosoideae incertae sedis</taxon>
        <taxon>Rosa</taxon>
    </lineage>
</organism>
<dbReference type="EMBL" id="PDCK01000041">
    <property type="protein sequence ID" value="PRQ42405.1"/>
    <property type="molecule type" value="Genomic_DNA"/>
</dbReference>
<protein>
    <submittedName>
        <fullName evidence="1">Uncharacterized protein</fullName>
    </submittedName>
</protein>
<dbReference type="AlphaFoldDB" id="A0A2P6R7J4"/>
<accession>A0A2P6R7J4</accession>
<evidence type="ECO:0000313" key="2">
    <source>
        <dbReference type="Proteomes" id="UP000238479"/>
    </source>
</evidence>
<gene>
    <name evidence="1" type="ORF">RchiOBHm_Chr3g0457301</name>
</gene>